<evidence type="ECO:0000313" key="9">
    <source>
        <dbReference type="Proteomes" id="UP000078595"/>
    </source>
</evidence>
<dbReference type="InterPro" id="IPR059179">
    <property type="entry name" value="MLKL-like_MCAfunc"/>
</dbReference>
<feature type="region of interest" description="Disordered" evidence="5">
    <location>
        <begin position="1018"/>
        <end position="1037"/>
    </location>
</feature>
<dbReference type="InterPro" id="IPR001245">
    <property type="entry name" value="Ser-Thr/Tyr_kinase_cat_dom"/>
</dbReference>
<dbReference type="Gene3D" id="1.10.510.10">
    <property type="entry name" value="Transferase(Phosphotransferase) domain 1"/>
    <property type="match status" value="1"/>
</dbReference>
<dbReference type="Proteomes" id="UP000078595">
    <property type="component" value="Chromosome 10"/>
</dbReference>
<feature type="region of interest" description="Disordered" evidence="5">
    <location>
        <begin position="1"/>
        <end position="100"/>
    </location>
</feature>
<feature type="compositionally biased region" description="Low complexity" evidence="5">
    <location>
        <begin position="27"/>
        <end position="44"/>
    </location>
</feature>
<evidence type="ECO:0000313" key="7">
    <source>
        <dbReference type="EMBL" id="OBR81969.1"/>
    </source>
</evidence>
<dbReference type="GeneID" id="28971581"/>
<organism evidence="7">
    <name type="scientific">Kwoniella dejecticola CBS 10117</name>
    <dbReference type="NCBI Taxonomy" id="1296121"/>
    <lineage>
        <taxon>Eukaryota</taxon>
        <taxon>Fungi</taxon>
        <taxon>Dikarya</taxon>
        <taxon>Basidiomycota</taxon>
        <taxon>Agaricomycotina</taxon>
        <taxon>Tremellomycetes</taxon>
        <taxon>Tremellales</taxon>
        <taxon>Cryptococcaceae</taxon>
        <taxon>Kwoniella</taxon>
    </lineage>
</organism>
<dbReference type="RefSeq" id="XP_018259811.1">
    <property type="nucleotide sequence ID" value="XM_018411143.1"/>
</dbReference>
<dbReference type="InterPro" id="IPR000719">
    <property type="entry name" value="Prot_kinase_dom"/>
</dbReference>
<dbReference type="GO" id="GO:0004674">
    <property type="term" value="F:protein serine/threonine kinase activity"/>
    <property type="evidence" value="ECO:0007669"/>
    <property type="project" value="TreeGrafter"/>
</dbReference>
<dbReference type="KEGG" id="kdj:28971581"/>
<dbReference type="SMART" id="SM00220">
    <property type="entry name" value="S_TKc"/>
    <property type="match status" value="1"/>
</dbReference>
<dbReference type="PRINTS" id="PR00109">
    <property type="entry name" value="TYRKINASE"/>
</dbReference>
<dbReference type="STRING" id="1296121.A0A1A5ZVY8"/>
<dbReference type="EMBL" id="KI894036">
    <property type="protein sequence ID" value="OBR81969.1"/>
    <property type="molecule type" value="Genomic_DNA"/>
</dbReference>
<evidence type="ECO:0000256" key="5">
    <source>
        <dbReference type="SAM" id="MobiDB-lite"/>
    </source>
</evidence>
<dbReference type="AlphaFoldDB" id="A0A1A5ZVY8"/>
<dbReference type="InterPro" id="IPR008271">
    <property type="entry name" value="Ser/Thr_kinase_AS"/>
</dbReference>
<reference evidence="7" key="1">
    <citation type="submission" date="2013-07" db="EMBL/GenBank/DDBJ databases">
        <title>The Genome Sequence of Cryptococcus dejecticola CBS10117.</title>
        <authorList>
            <consortium name="The Broad Institute Genome Sequencing Platform"/>
            <person name="Cuomo C."/>
            <person name="Litvintseva A."/>
            <person name="Chen Y."/>
            <person name="Heitman J."/>
            <person name="Sun S."/>
            <person name="Springer D."/>
            <person name="Dromer F."/>
            <person name="Young S.K."/>
            <person name="Zeng Q."/>
            <person name="Gargeya S."/>
            <person name="Fitzgerald M."/>
            <person name="Abouelleil A."/>
            <person name="Alvarado L."/>
            <person name="Berlin A.M."/>
            <person name="Chapman S.B."/>
            <person name="Dewar J."/>
            <person name="Goldberg J."/>
            <person name="Griggs A."/>
            <person name="Gujja S."/>
            <person name="Hansen M."/>
            <person name="Howarth C."/>
            <person name="Imamovic A."/>
            <person name="Larimer J."/>
            <person name="McCowan C."/>
            <person name="Murphy C."/>
            <person name="Pearson M."/>
            <person name="Priest M."/>
            <person name="Roberts A."/>
            <person name="Saif S."/>
            <person name="Shea T."/>
            <person name="Sykes S."/>
            <person name="Wortman J."/>
            <person name="Nusbaum C."/>
            <person name="Birren B."/>
        </authorList>
    </citation>
    <scope>NUCLEOTIDE SEQUENCE [LARGE SCALE GENOMIC DNA]</scope>
    <source>
        <strain evidence="7">CBS 10117</strain>
    </source>
</reference>
<dbReference type="OrthoDB" id="1668230at2759"/>
<sequence length="1105" mass="123046">MGSTHPASPDIPQNESGSPSLTTQPASVPRISSSPTPIRSSRPRLLLNGEVSQDVFAASPVDADDKSHRSPNSPSSPTDPYQTLAKHTRSFSGSRPVSDALEDPFGHSIAKLEKAIDRLDMIGEGVELVGNVLSVVPLLEMGGGIIQCLRQMLAVAQKVMENKLDTLGLVSDSITIVEAVKGRIRASATPPSEDVQAGIQALFAKLTSNTDLLEKFVGRSKFKLFLYASKMQRQIDDARNDTLMYIARFTLESIVSLDQLQKAAEIQRRHDRKEFAKRLNQFIRNPETARHLIENEEVPEVLVTLQREVERQYHTRYFSPVSTQPSTAQVQFPTPHPYHPPTGTNTRVGGAKKNALQLADTYDFFDEDHQEELALSRQPTWEAHTPPPPARRAWHTTLDELDIETSKGEFCHSFLKYLRSESQKGVEDLPVWTITEYEIYREQRECTSNFAKVWRGKWHDQEVAIKDLDPLTDRYLFLAEVNIWCRLNSKFVLPFYGASSAVGPPPWFLVSPWMKNGRITDYVRSEIGRDVNRISLLHQIAQGMEYLHSRDVVHGDIKGQNILIDDEGRPRLCDFGLSQIKIDITNKSVIPPAEGGSAAGTLRFQSPERLQLNPLTKECDVYSFAMTIYQIYSGEIPFAALDTYNAKMSILEGIRPPQLSDIPDQLYQLMTRCWAADPQARPTFEEISEELGTMYDPPYSPPRSTRSVPALLDLAEVESVRSRPPTRLALPIETLAFDDDNGPEVWFTPPLMAAKSDDEGDTAPTDPVLSDEAEEISLINEIDTAVYIPSQSGHEGPTDADLERLYRRHFNYHNYPDRLNLPQWVPSIVSLGDIGYMKEGQFVLLEHGFDNLTAFGMIGSVFSKPRTIPITQSTVYPTLITDKAKDYGVRIVSAFRSKKKSVTKSVRRQVIVPMSPGKKAVRLIVADGKIQMMRHYEFRGYFIAQADTILARAAEEGHEGLQKTDLVAVVGTMTAENYAMAVSDYAPDTTITFNIISPAVKSASEPWGFWTIARDRGSDESSMIPESSTDLGLKPSPSDSVIGGTVPPSPPALPVMLKRLPGVDDQPLRYSAKTSSPDGPALAVHLSVLRFPPTGGEPTFFRDQS</sequence>
<reference evidence="8" key="3">
    <citation type="submission" date="2024-02" db="EMBL/GenBank/DDBJ databases">
        <title>Comparative genomics of Cryptococcus and Kwoniella reveals pathogenesis evolution and contrasting modes of karyotype evolution via chromosome fusion or intercentromeric recombination.</title>
        <authorList>
            <person name="Coelho M.A."/>
            <person name="David-Palma M."/>
            <person name="Shea T."/>
            <person name="Bowers K."/>
            <person name="McGinley-Smith S."/>
            <person name="Mohammad A.W."/>
            <person name="Gnirke A."/>
            <person name="Yurkov A.M."/>
            <person name="Nowrousian M."/>
            <person name="Sun S."/>
            <person name="Cuomo C.A."/>
            <person name="Heitman J."/>
        </authorList>
    </citation>
    <scope>NUCLEOTIDE SEQUENCE</scope>
    <source>
        <strain evidence="8">CBS 10117</strain>
    </source>
</reference>
<dbReference type="PANTHER" id="PTHR44329:SF288">
    <property type="entry name" value="MITOGEN-ACTIVATED PROTEIN KINASE KINASE KINASE 20"/>
    <property type="match status" value="1"/>
</dbReference>
<evidence type="ECO:0000256" key="1">
    <source>
        <dbReference type="ARBA" id="ARBA00022679"/>
    </source>
</evidence>
<evidence type="ECO:0000259" key="6">
    <source>
        <dbReference type="PROSITE" id="PS50011"/>
    </source>
</evidence>
<feature type="compositionally biased region" description="Polar residues" evidence="5">
    <location>
        <begin position="1"/>
        <end position="26"/>
    </location>
</feature>
<dbReference type="Pfam" id="PF07714">
    <property type="entry name" value="PK_Tyr_Ser-Thr"/>
    <property type="match status" value="1"/>
</dbReference>
<dbReference type="SUPFAM" id="SSF56112">
    <property type="entry name" value="Protein kinase-like (PK-like)"/>
    <property type="match status" value="1"/>
</dbReference>
<keyword evidence="1" id="KW-0808">Transferase</keyword>
<protein>
    <submittedName>
        <fullName evidence="7">TKL/TKL-CCIN protein kinase</fullName>
    </submittedName>
</protein>
<feature type="domain" description="Protein kinase" evidence="6">
    <location>
        <begin position="439"/>
        <end position="699"/>
    </location>
</feature>
<keyword evidence="3 7" id="KW-0418">Kinase</keyword>
<dbReference type="InterPro" id="IPR051681">
    <property type="entry name" value="Ser/Thr_Kinases-Pseudokinases"/>
</dbReference>
<feature type="compositionally biased region" description="Polar residues" evidence="5">
    <location>
        <begin position="1020"/>
        <end position="1030"/>
    </location>
</feature>
<dbReference type="PROSITE" id="PS00108">
    <property type="entry name" value="PROTEIN_KINASE_ST"/>
    <property type="match status" value="1"/>
</dbReference>
<evidence type="ECO:0000256" key="3">
    <source>
        <dbReference type="ARBA" id="ARBA00022777"/>
    </source>
</evidence>
<keyword evidence="9" id="KW-1185">Reference proteome</keyword>
<dbReference type="CDD" id="cd21037">
    <property type="entry name" value="MLKL_NTD"/>
    <property type="match status" value="1"/>
</dbReference>
<accession>A0A1A5ZVY8</accession>
<keyword evidence="4" id="KW-0067">ATP-binding</keyword>
<dbReference type="GO" id="GO:0005524">
    <property type="term" value="F:ATP binding"/>
    <property type="evidence" value="ECO:0007669"/>
    <property type="project" value="UniProtKB-KW"/>
</dbReference>
<keyword evidence="2" id="KW-0547">Nucleotide-binding</keyword>
<dbReference type="VEuPathDB" id="FungiDB:I303_07882"/>
<feature type="compositionally biased region" description="Polar residues" evidence="5">
    <location>
        <begin position="70"/>
        <end position="81"/>
    </location>
</feature>
<dbReference type="InterPro" id="IPR011009">
    <property type="entry name" value="Kinase-like_dom_sf"/>
</dbReference>
<reference evidence="8" key="2">
    <citation type="submission" date="2013-07" db="EMBL/GenBank/DDBJ databases">
        <authorList>
            <consortium name="The Broad Institute Genome Sequencing Platform"/>
            <person name="Cuomo C."/>
            <person name="Litvintseva A."/>
            <person name="Chen Y."/>
            <person name="Heitman J."/>
            <person name="Sun S."/>
            <person name="Springer D."/>
            <person name="Dromer F."/>
            <person name="Young S.K."/>
            <person name="Zeng Q."/>
            <person name="Gargeya S."/>
            <person name="Fitzgerald M."/>
            <person name="Abouelleil A."/>
            <person name="Alvarado L."/>
            <person name="Berlin A.M."/>
            <person name="Chapman S.B."/>
            <person name="Dewar J."/>
            <person name="Goldberg J."/>
            <person name="Griggs A."/>
            <person name="Gujja S."/>
            <person name="Hansen M."/>
            <person name="Howarth C."/>
            <person name="Imamovic A."/>
            <person name="Larimer J."/>
            <person name="McCowan C."/>
            <person name="Murphy C."/>
            <person name="Pearson M."/>
            <person name="Priest M."/>
            <person name="Roberts A."/>
            <person name="Saif S."/>
            <person name="Shea T."/>
            <person name="Sykes S."/>
            <person name="Wortman J."/>
            <person name="Nusbaum C."/>
            <person name="Birren B."/>
        </authorList>
    </citation>
    <scope>NUCLEOTIDE SEQUENCE</scope>
    <source>
        <strain evidence="8">CBS 10117</strain>
    </source>
</reference>
<dbReference type="PANTHER" id="PTHR44329">
    <property type="entry name" value="SERINE/THREONINE-PROTEIN KINASE TNNI3K-RELATED"/>
    <property type="match status" value="1"/>
</dbReference>
<evidence type="ECO:0000256" key="4">
    <source>
        <dbReference type="ARBA" id="ARBA00022840"/>
    </source>
</evidence>
<evidence type="ECO:0000256" key="2">
    <source>
        <dbReference type="ARBA" id="ARBA00022741"/>
    </source>
</evidence>
<evidence type="ECO:0000313" key="8">
    <source>
        <dbReference type="EMBL" id="WWC65262.1"/>
    </source>
</evidence>
<dbReference type="PROSITE" id="PS50011">
    <property type="entry name" value="PROTEIN_KINASE_DOM"/>
    <property type="match status" value="1"/>
</dbReference>
<name>A0A1A5ZVY8_9TREE</name>
<proteinExistence type="predicted"/>
<dbReference type="EMBL" id="CP144539">
    <property type="protein sequence ID" value="WWC65262.1"/>
    <property type="molecule type" value="Genomic_DNA"/>
</dbReference>
<gene>
    <name evidence="7" type="ORF">I303_07882</name>
    <name evidence="8" type="ORF">I303_107879</name>
</gene>